<dbReference type="eggNOG" id="COG1598">
    <property type="taxonomic scope" value="Bacteria"/>
</dbReference>
<dbReference type="Gene3D" id="3.30.160.250">
    <property type="match status" value="1"/>
</dbReference>
<dbReference type="InterPro" id="IPR035069">
    <property type="entry name" value="TTHA1013/TTHA0281-like"/>
</dbReference>
<reference evidence="1 2" key="1">
    <citation type="journal article" date="2012" name="J. Bacteriol.">
        <title>Genome sequence of the highly efficient arsenite-oxidizing bacterium Achromobacter arsenitoxydans SY8.</title>
        <authorList>
            <person name="Li X."/>
            <person name="Hu Y."/>
            <person name="Gong J."/>
            <person name="Lin Y."/>
            <person name="Johnstone L."/>
            <person name="Rensing C."/>
            <person name="Wang G."/>
        </authorList>
    </citation>
    <scope>NUCLEOTIDE SEQUENCE [LARGE SCALE GENOMIC DNA]</scope>
    <source>
        <strain evidence="1 2">SY8</strain>
    </source>
</reference>
<dbReference type="Proteomes" id="UP000003113">
    <property type="component" value="Unassembled WGS sequence"/>
</dbReference>
<organism evidence="1 2">
    <name type="scientific">Achromobacter arsenitoxydans SY8</name>
    <dbReference type="NCBI Taxonomy" id="477184"/>
    <lineage>
        <taxon>Bacteria</taxon>
        <taxon>Pseudomonadati</taxon>
        <taxon>Pseudomonadota</taxon>
        <taxon>Betaproteobacteria</taxon>
        <taxon>Burkholderiales</taxon>
        <taxon>Alcaligenaceae</taxon>
        <taxon>Achromobacter</taxon>
    </lineage>
</organism>
<dbReference type="SUPFAM" id="SSF143100">
    <property type="entry name" value="TTHA1013/TTHA0281-like"/>
    <property type="match status" value="1"/>
</dbReference>
<accession>H0F6V5</accession>
<comment type="caution">
    <text evidence="1">The sequence shown here is derived from an EMBL/GenBank/DDBJ whole genome shotgun (WGS) entry which is preliminary data.</text>
</comment>
<sequence length="140" mass="15252">MLRYPAKIRPDTVGYYVTFRDIPEALTAGDDFEEAKAMAADALLVSMDFYFDDRRAVPPPSAPEPDEVLIALPASVTAKIYVLNEMIAQGVGPTELANRMGIRKQEMTRIVDLGHATKIDTLAAALSALGKDLEISVRNA</sequence>
<protein>
    <submittedName>
        <fullName evidence="1">Uncharacterized protein</fullName>
    </submittedName>
</protein>
<dbReference type="EMBL" id="AGUF01000046">
    <property type="protein sequence ID" value="EHK66013.1"/>
    <property type="molecule type" value="Genomic_DNA"/>
</dbReference>
<dbReference type="AlphaFoldDB" id="H0F6V5"/>
<dbReference type="GO" id="GO:0003677">
    <property type="term" value="F:DNA binding"/>
    <property type="evidence" value="ECO:0007669"/>
    <property type="project" value="InterPro"/>
</dbReference>
<proteinExistence type="predicted"/>
<dbReference type="InterPro" id="IPR010982">
    <property type="entry name" value="Lambda_DNA-bd_dom_sf"/>
</dbReference>
<dbReference type="RefSeq" id="WP_008162700.1">
    <property type="nucleotide sequence ID" value="NZ_AGUF01000046.1"/>
</dbReference>
<name>H0F6V5_9BURK</name>
<dbReference type="PATRIC" id="fig|477184.5.peg.2537"/>
<evidence type="ECO:0000313" key="1">
    <source>
        <dbReference type="EMBL" id="EHK66013.1"/>
    </source>
</evidence>
<dbReference type="STRING" id="477184.KYC_12828"/>
<dbReference type="SUPFAM" id="SSF47413">
    <property type="entry name" value="lambda repressor-like DNA-binding domains"/>
    <property type="match status" value="1"/>
</dbReference>
<gene>
    <name evidence="1" type="ORF">KYC_12828</name>
</gene>
<evidence type="ECO:0000313" key="2">
    <source>
        <dbReference type="Proteomes" id="UP000003113"/>
    </source>
</evidence>
<dbReference type="Gene3D" id="1.10.260.40">
    <property type="entry name" value="lambda repressor-like DNA-binding domains"/>
    <property type="match status" value="1"/>
</dbReference>
<keyword evidence="2" id="KW-1185">Reference proteome</keyword>